<dbReference type="Proteomes" id="UP000774617">
    <property type="component" value="Unassembled WGS sequence"/>
</dbReference>
<keyword evidence="2 6" id="KW-0812">Transmembrane</keyword>
<comment type="similarity">
    <text evidence="5">Belongs to the SAT4 family.</text>
</comment>
<comment type="subcellular location">
    <subcellularLocation>
        <location evidence="1">Membrane</location>
        <topology evidence="1">Multi-pass membrane protein</topology>
    </subcellularLocation>
</comment>
<feature type="domain" description="Rhodopsin" evidence="7">
    <location>
        <begin position="53"/>
        <end position="290"/>
    </location>
</feature>
<feature type="transmembrane region" description="Helical" evidence="6">
    <location>
        <begin position="32"/>
        <end position="57"/>
    </location>
</feature>
<keyword evidence="4 6" id="KW-0472">Membrane</keyword>
<feature type="transmembrane region" description="Helical" evidence="6">
    <location>
        <begin position="226"/>
        <end position="246"/>
    </location>
</feature>
<evidence type="ECO:0000256" key="4">
    <source>
        <dbReference type="ARBA" id="ARBA00023136"/>
    </source>
</evidence>
<organism evidence="8 9">
    <name type="scientific">Macrophomina phaseolina</name>
    <dbReference type="NCBI Taxonomy" id="35725"/>
    <lineage>
        <taxon>Eukaryota</taxon>
        <taxon>Fungi</taxon>
        <taxon>Dikarya</taxon>
        <taxon>Ascomycota</taxon>
        <taxon>Pezizomycotina</taxon>
        <taxon>Dothideomycetes</taxon>
        <taxon>Dothideomycetes incertae sedis</taxon>
        <taxon>Botryosphaeriales</taxon>
        <taxon>Botryosphaeriaceae</taxon>
        <taxon>Macrophomina</taxon>
    </lineage>
</organism>
<dbReference type="InterPro" id="IPR052337">
    <property type="entry name" value="SAT4-like"/>
</dbReference>
<dbReference type="Pfam" id="PF20684">
    <property type="entry name" value="Fung_rhodopsin"/>
    <property type="match status" value="1"/>
</dbReference>
<reference evidence="8 9" key="1">
    <citation type="journal article" date="2021" name="Nat. Commun.">
        <title>Genetic determinants of endophytism in the Arabidopsis root mycobiome.</title>
        <authorList>
            <person name="Mesny F."/>
            <person name="Miyauchi S."/>
            <person name="Thiergart T."/>
            <person name="Pickel B."/>
            <person name="Atanasova L."/>
            <person name="Karlsson M."/>
            <person name="Huettel B."/>
            <person name="Barry K.W."/>
            <person name="Haridas S."/>
            <person name="Chen C."/>
            <person name="Bauer D."/>
            <person name="Andreopoulos W."/>
            <person name="Pangilinan J."/>
            <person name="LaButti K."/>
            <person name="Riley R."/>
            <person name="Lipzen A."/>
            <person name="Clum A."/>
            <person name="Drula E."/>
            <person name="Henrissat B."/>
            <person name="Kohler A."/>
            <person name="Grigoriev I.V."/>
            <person name="Martin F.M."/>
            <person name="Hacquard S."/>
        </authorList>
    </citation>
    <scope>NUCLEOTIDE SEQUENCE [LARGE SCALE GENOMIC DNA]</scope>
    <source>
        <strain evidence="8 9">MPI-SDFR-AT-0080</strain>
    </source>
</reference>
<keyword evidence="9" id="KW-1185">Reference proteome</keyword>
<proteinExistence type="inferred from homology"/>
<name>A0ABQ8FRY2_9PEZI</name>
<evidence type="ECO:0000313" key="8">
    <source>
        <dbReference type="EMBL" id="KAH7018728.1"/>
    </source>
</evidence>
<dbReference type="PANTHER" id="PTHR33048">
    <property type="entry name" value="PTH11-LIKE INTEGRAL MEMBRANE PROTEIN (AFU_ORTHOLOGUE AFUA_5G11245)"/>
    <property type="match status" value="1"/>
</dbReference>
<keyword evidence="3 6" id="KW-1133">Transmembrane helix</keyword>
<evidence type="ECO:0000313" key="9">
    <source>
        <dbReference type="Proteomes" id="UP000774617"/>
    </source>
</evidence>
<sequence length="312" mass="35186">MYSHFLLPREETLGVIPPPRGVIPNFVNPISLAHIVLIANVCFPFASALFVTLRLYTTGFITRTVGADDYILVLSWFLACVASSTNSLLTRYGLGRHLWDVPFSTYNPKFLKCAVIWRTFYYLSLMFSKLSILVLYCRYLPKKLNKAIAATMVVVILYSLIASFQWLFACHPIEKYWDLRITSGSCVDRAKINIFIGSMNTATDIVILLLPVAMLRNVQLPRREKIGVVLALMTGGFVLIVSVIRLKTTVNTAASRDLTWNWVHNGVWWIVEMHTAIICACLPVGRAFLRKHVPTVVGYNFHTRGQGLPDDA</sequence>
<evidence type="ECO:0000259" key="7">
    <source>
        <dbReference type="Pfam" id="PF20684"/>
    </source>
</evidence>
<dbReference type="PANTHER" id="PTHR33048:SF124">
    <property type="entry name" value="INTEGRAL MEMBRANE PROTEIN"/>
    <property type="match status" value="1"/>
</dbReference>
<feature type="transmembrane region" description="Helical" evidence="6">
    <location>
        <begin position="266"/>
        <end position="285"/>
    </location>
</feature>
<evidence type="ECO:0000256" key="2">
    <source>
        <dbReference type="ARBA" id="ARBA00022692"/>
    </source>
</evidence>
<dbReference type="InterPro" id="IPR049326">
    <property type="entry name" value="Rhodopsin_dom_fungi"/>
</dbReference>
<gene>
    <name evidence="8" type="ORF">B0J12DRAFT_610904</name>
</gene>
<comment type="caution">
    <text evidence="8">The sequence shown here is derived from an EMBL/GenBank/DDBJ whole genome shotgun (WGS) entry which is preliminary data.</text>
</comment>
<feature type="transmembrane region" description="Helical" evidence="6">
    <location>
        <begin position="148"/>
        <end position="168"/>
    </location>
</feature>
<feature type="transmembrane region" description="Helical" evidence="6">
    <location>
        <begin position="114"/>
        <end position="136"/>
    </location>
</feature>
<evidence type="ECO:0000256" key="5">
    <source>
        <dbReference type="ARBA" id="ARBA00038359"/>
    </source>
</evidence>
<feature type="transmembrane region" description="Helical" evidence="6">
    <location>
        <begin position="192"/>
        <end position="214"/>
    </location>
</feature>
<feature type="transmembrane region" description="Helical" evidence="6">
    <location>
        <begin position="69"/>
        <end position="94"/>
    </location>
</feature>
<accession>A0ABQ8FRY2</accession>
<evidence type="ECO:0000256" key="1">
    <source>
        <dbReference type="ARBA" id="ARBA00004141"/>
    </source>
</evidence>
<protein>
    <recommendedName>
        <fullName evidence="7">Rhodopsin domain-containing protein</fullName>
    </recommendedName>
</protein>
<evidence type="ECO:0000256" key="6">
    <source>
        <dbReference type="SAM" id="Phobius"/>
    </source>
</evidence>
<evidence type="ECO:0000256" key="3">
    <source>
        <dbReference type="ARBA" id="ARBA00022989"/>
    </source>
</evidence>
<dbReference type="EMBL" id="JAGTJR010000069">
    <property type="protein sequence ID" value="KAH7018728.1"/>
    <property type="molecule type" value="Genomic_DNA"/>
</dbReference>